<dbReference type="GO" id="GO:0045892">
    <property type="term" value="P:negative regulation of DNA-templated transcription"/>
    <property type="evidence" value="ECO:0007669"/>
    <property type="project" value="TreeGrafter"/>
</dbReference>
<dbReference type="EMBL" id="FAOZ01000007">
    <property type="protein sequence ID" value="CUU56271.1"/>
    <property type="molecule type" value="Genomic_DNA"/>
</dbReference>
<dbReference type="PANTHER" id="PTHR30136">
    <property type="entry name" value="HELIX-TURN-HELIX TRANSCRIPTIONAL REGULATOR, ICLR FAMILY"/>
    <property type="match status" value="1"/>
</dbReference>
<feature type="domain" description="IclR-ED" evidence="6">
    <location>
        <begin position="104"/>
        <end position="270"/>
    </location>
</feature>
<dbReference type="InterPro" id="IPR005471">
    <property type="entry name" value="Tscrpt_reg_IclR_N"/>
</dbReference>
<dbReference type="SUPFAM" id="SSF46785">
    <property type="entry name" value="Winged helix' DNA-binding domain"/>
    <property type="match status" value="1"/>
</dbReference>
<evidence type="ECO:0000256" key="1">
    <source>
        <dbReference type="ARBA" id="ARBA00023015"/>
    </source>
</evidence>
<dbReference type="GO" id="GO:0003677">
    <property type="term" value="F:DNA binding"/>
    <property type="evidence" value="ECO:0007669"/>
    <property type="project" value="UniProtKB-KW"/>
</dbReference>
<dbReference type="InterPro" id="IPR050707">
    <property type="entry name" value="HTH_MetabolicPath_Reg"/>
</dbReference>
<dbReference type="PANTHER" id="PTHR30136:SF24">
    <property type="entry name" value="HTH-TYPE TRANSCRIPTIONAL REPRESSOR ALLR"/>
    <property type="match status" value="1"/>
</dbReference>
<dbReference type="SMART" id="SM00346">
    <property type="entry name" value="HTH_ICLR"/>
    <property type="match status" value="1"/>
</dbReference>
<dbReference type="Pfam" id="PF09339">
    <property type="entry name" value="HTH_IclR"/>
    <property type="match status" value="1"/>
</dbReference>
<protein>
    <submittedName>
        <fullName evidence="7">DNA-binding transcriptional regulator, IclR family</fullName>
    </submittedName>
</protein>
<feature type="domain" description="HTH iclR-type" evidence="5">
    <location>
        <begin position="44"/>
        <end position="103"/>
    </location>
</feature>
<keyword evidence="2 7" id="KW-0238">DNA-binding</keyword>
<dbReference type="InterPro" id="IPR036388">
    <property type="entry name" value="WH-like_DNA-bd_sf"/>
</dbReference>
<evidence type="ECO:0000313" key="7">
    <source>
        <dbReference type="EMBL" id="CUU56271.1"/>
    </source>
</evidence>
<dbReference type="GO" id="GO:0003700">
    <property type="term" value="F:DNA-binding transcription factor activity"/>
    <property type="evidence" value="ECO:0007669"/>
    <property type="project" value="TreeGrafter"/>
</dbReference>
<name>A0A0S4QMK3_9ACTN</name>
<dbReference type="Pfam" id="PF01614">
    <property type="entry name" value="IclR_C"/>
    <property type="match status" value="1"/>
</dbReference>
<dbReference type="Gene3D" id="3.30.450.40">
    <property type="match status" value="1"/>
</dbReference>
<keyword evidence="1" id="KW-0805">Transcription regulation</keyword>
<keyword evidence="3" id="KW-0804">Transcription</keyword>
<evidence type="ECO:0000313" key="8">
    <source>
        <dbReference type="Proteomes" id="UP000198802"/>
    </source>
</evidence>
<dbReference type="SUPFAM" id="SSF55781">
    <property type="entry name" value="GAF domain-like"/>
    <property type="match status" value="1"/>
</dbReference>
<evidence type="ECO:0000259" key="6">
    <source>
        <dbReference type="PROSITE" id="PS51078"/>
    </source>
</evidence>
<dbReference type="RefSeq" id="WP_165615614.1">
    <property type="nucleotide sequence ID" value="NZ_FAOZ01000007.1"/>
</dbReference>
<reference evidence="8" key="1">
    <citation type="submission" date="2015-11" db="EMBL/GenBank/DDBJ databases">
        <authorList>
            <person name="Varghese N."/>
        </authorList>
    </citation>
    <scope>NUCLEOTIDE SEQUENCE [LARGE SCALE GENOMIC DNA]</scope>
    <source>
        <strain evidence="8">DSM 45899</strain>
    </source>
</reference>
<dbReference type="Gene3D" id="1.10.10.10">
    <property type="entry name" value="Winged helix-like DNA-binding domain superfamily/Winged helix DNA-binding domain"/>
    <property type="match status" value="1"/>
</dbReference>
<keyword evidence="8" id="KW-1185">Reference proteome</keyword>
<evidence type="ECO:0000256" key="4">
    <source>
        <dbReference type="SAM" id="MobiDB-lite"/>
    </source>
</evidence>
<proteinExistence type="predicted"/>
<dbReference type="InterPro" id="IPR029016">
    <property type="entry name" value="GAF-like_dom_sf"/>
</dbReference>
<dbReference type="InterPro" id="IPR014757">
    <property type="entry name" value="Tscrpt_reg_IclR_C"/>
</dbReference>
<evidence type="ECO:0000256" key="2">
    <source>
        <dbReference type="ARBA" id="ARBA00023125"/>
    </source>
</evidence>
<dbReference type="Proteomes" id="UP000198802">
    <property type="component" value="Unassembled WGS sequence"/>
</dbReference>
<dbReference type="AlphaFoldDB" id="A0A0S4QMK3"/>
<dbReference type="PROSITE" id="PS51077">
    <property type="entry name" value="HTH_ICLR"/>
    <property type="match status" value="1"/>
</dbReference>
<dbReference type="InterPro" id="IPR036390">
    <property type="entry name" value="WH_DNA-bd_sf"/>
</dbReference>
<gene>
    <name evidence="7" type="ORF">Ga0074812_107155</name>
</gene>
<evidence type="ECO:0000259" key="5">
    <source>
        <dbReference type="PROSITE" id="PS51077"/>
    </source>
</evidence>
<evidence type="ECO:0000256" key="3">
    <source>
        <dbReference type="ARBA" id="ARBA00023163"/>
    </source>
</evidence>
<organism evidence="7 8">
    <name type="scientific">Parafrankia irregularis</name>
    <dbReference type="NCBI Taxonomy" id="795642"/>
    <lineage>
        <taxon>Bacteria</taxon>
        <taxon>Bacillati</taxon>
        <taxon>Actinomycetota</taxon>
        <taxon>Actinomycetes</taxon>
        <taxon>Frankiales</taxon>
        <taxon>Frankiaceae</taxon>
        <taxon>Parafrankia</taxon>
    </lineage>
</organism>
<accession>A0A0S4QMK3</accession>
<dbReference type="PROSITE" id="PS51078">
    <property type="entry name" value="ICLR_ED"/>
    <property type="match status" value="1"/>
</dbReference>
<sequence length="272" mass="28414">MTAITGEDTVTADRAPAGSHPASPAPPAAGCDDGDQEPAGKSGQGVLERAFQLLEAVSGEGTAGLSRLARLADLPKATTYRLLDQLVAVGAVERVHSAYRVGPAVHRMRNVRPSHTPLLRASHTPVRDLVRDSDATVIIAVLRDDPDVVVVDAVSVLAPAHGVVLSPTSSAPPATASGQVLLAERPDLDGPPQFSEAEWRRARADIRDRGVAMDSQMLVRGICCVAAAIRRPNGQAVASVAVITAAGRVSIRHIDQVRRAAASISRNLAMRG</sequence>
<feature type="region of interest" description="Disordered" evidence="4">
    <location>
        <begin position="1"/>
        <end position="43"/>
    </location>
</feature>